<dbReference type="InterPro" id="IPR015422">
    <property type="entry name" value="PyrdxlP-dep_Trfase_small"/>
</dbReference>
<comment type="caution">
    <text evidence="5">The sequence shown here is derived from an EMBL/GenBank/DDBJ whole genome shotgun (WGS) entry which is preliminary data.</text>
</comment>
<dbReference type="PANTHER" id="PTHR43797:SF3">
    <property type="entry name" value="O-ACETYLHOMOSERINE SULFHYDRYLASE"/>
    <property type="match status" value="1"/>
</dbReference>
<evidence type="ECO:0000256" key="3">
    <source>
        <dbReference type="ARBA" id="ARBA00022898"/>
    </source>
</evidence>
<evidence type="ECO:0000313" key="5">
    <source>
        <dbReference type="EMBL" id="NPE24176.1"/>
    </source>
</evidence>
<dbReference type="InterPro" id="IPR000277">
    <property type="entry name" value="Cys/Met-Metab_PyrdxlP-dep_enz"/>
</dbReference>
<organism evidence="5 6">
    <name type="scientific">Xylanibacter caecicola</name>
    <dbReference type="NCBI Taxonomy" id="2736294"/>
    <lineage>
        <taxon>Bacteria</taxon>
        <taxon>Pseudomonadati</taxon>
        <taxon>Bacteroidota</taxon>
        <taxon>Bacteroidia</taxon>
        <taxon>Bacteroidales</taxon>
        <taxon>Prevotellaceae</taxon>
        <taxon>Xylanibacter</taxon>
    </lineage>
</organism>
<dbReference type="SUPFAM" id="SSF53383">
    <property type="entry name" value="PLP-dependent transferases"/>
    <property type="match status" value="1"/>
</dbReference>
<keyword evidence="6" id="KW-1185">Reference proteome</keyword>
<dbReference type="Pfam" id="PF01053">
    <property type="entry name" value="Cys_Met_Meta_PP"/>
    <property type="match status" value="1"/>
</dbReference>
<name>A0ABX2AYG3_9BACT</name>
<keyword evidence="3 4" id="KW-0663">Pyridoxal phosphate</keyword>
<sequence length="430" mass="47210">MENKLKRGTLCVQGGWKPKNGEPRVLPIIQSTTFKYDDSEEMAKLFDLEATGYFYTRLQNPTNDAVAQKIADLEGGVGATLTSSGQAANFYAIFNICSAGDHIVTSNEIYGGTYNLFGVTLKKLGIECTFVNPDAPEEEIQKAFRPNTKAMFGETISNPGCNVLDIEKFARIAHGNGVPLIIDNTFATPINCRPFEWGCDIVTHSTTKYMDGHATAVGGVVVDSGNFDWEAHAGKFPGLTTPDESYHGLTYTKAFGKMAYTTKLVAQLMRDLGSIQSPQNAFLLNLGLETLHLRMPQHCRNAQAVAEFLQENEHVAWVHYCGLKGDKAYELGQKYLPEGSCGVMSLGLKGDRDTAIRFMDSLKMINIVTHVADARTCVLHPASHTHRQLTDEQLKEAGIAPDLIRLSVGIEDVDDIIADLRQALDKSVQK</sequence>
<dbReference type="RefSeq" id="WP_172343693.1">
    <property type="nucleotide sequence ID" value="NZ_CASYYZ010000037.1"/>
</dbReference>
<protein>
    <submittedName>
        <fullName evidence="5">O-acetylhomoserine aminocarboxypropyltransferase/cysteine synthase</fullName>
    </submittedName>
</protein>
<dbReference type="PANTHER" id="PTHR43797">
    <property type="entry name" value="HOMOCYSTEINE/CYSTEINE SYNTHASE"/>
    <property type="match status" value="1"/>
</dbReference>
<accession>A0ABX2AYG3</accession>
<gene>
    <name evidence="5" type="ORF">HPS54_01360</name>
</gene>
<dbReference type="PIRSF" id="PIRSF001434">
    <property type="entry name" value="CGS"/>
    <property type="match status" value="1"/>
</dbReference>
<proteinExistence type="inferred from homology"/>
<dbReference type="Gene3D" id="3.40.640.10">
    <property type="entry name" value="Type I PLP-dependent aspartate aminotransferase-like (Major domain)"/>
    <property type="match status" value="1"/>
</dbReference>
<comment type="cofactor">
    <cofactor evidence="1 4">
        <name>pyridoxal 5'-phosphate</name>
        <dbReference type="ChEBI" id="CHEBI:597326"/>
    </cofactor>
</comment>
<dbReference type="InterPro" id="IPR015424">
    <property type="entry name" value="PyrdxlP-dep_Trfase"/>
</dbReference>
<dbReference type="Proteomes" id="UP000820977">
    <property type="component" value="Unassembled WGS sequence"/>
</dbReference>
<dbReference type="NCBIfam" id="TIGR01326">
    <property type="entry name" value="OAH_OAS_sulfhy"/>
    <property type="match status" value="1"/>
</dbReference>
<dbReference type="InterPro" id="IPR015421">
    <property type="entry name" value="PyrdxlP-dep_Trfase_major"/>
</dbReference>
<evidence type="ECO:0000256" key="2">
    <source>
        <dbReference type="ARBA" id="ARBA00009077"/>
    </source>
</evidence>
<evidence type="ECO:0000313" key="6">
    <source>
        <dbReference type="Proteomes" id="UP000820977"/>
    </source>
</evidence>
<dbReference type="CDD" id="cd00614">
    <property type="entry name" value="CGS_like"/>
    <property type="match status" value="1"/>
</dbReference>
<dbReference type="EMBL" id="JABKKJ010000001">
    <property type="protein sequence ID" value="NPE24176.1"/>
    <property type="molecule type" value="Genomic_DNA"/>
</dbReference>
<dbReference type="Gene3D" id="3.90.1150.10">
    <property type="entry name" value="Aspartate Aminotransferase, domain 1"/>
    <property type="match status" value="1"/>
</dbReference>
<dbReference type="InterPro" id="IPR006235">
    <property type="entry name" value="OAc-hSer/O-AcSer_sulfhydrylase"/>
</dbReference>
<evidence type="ECO:0000256" key="4">
    <source>
        <dbReference type="RuleBase" id="RU362118"/>
    </source>
</evidence>
<comment type="similarity">
    <text evidence="2 4">Belongs to the trans-sulfuration enzymes family.</text>
</comment>
<evidence type="ECO:0000256" key="1">
    <source>
        <dbReference type="ARBA" id="ARBA00001933"/>
    </source>
</evidence>
<reference evidence="5 6" key="1">
    <citation type="submission" date="2020-05" db="EMBL/GenBank/DDBJ databases">
        <title>Distinct polysaccharide utilization as determinants for interspecies competition between intestinal Prevotella spp.</title>
        <authorList>
            <person name="Galvez E.J.C."/>
            <person name="Iljazovic A."/>
            <person name="Strowig T."/>
        </authorList>
    </citation>
    <scope>NUCLEOTIDE SEQUENCE [LARGE SCALE GENOMIC DNA]</scope>
    <source>
        <strain evidence="5 6">PCHR</strain>
    </source>
</reference>